<dbReference type="Gene3D" id="3.40.720.10">
    <property type="entry name" value="Alkaline Phosphatase, subunit A"/>
    <property type="match status" value="1"/>
</dbReference>
<dbReference type="EMBL" id="BAAAZN010000007">
    <property type="protein sequence ID" value="GAA3551040.1"/>
    <property type="molecule type" value="Genomic_DNA"/>
</dbReference>
<proteinExistence type="predicted"/>
<reference evidence="5" key="1">
    <citation type="journal article" date="2019" name="Int. J. Syst. Evol. Microbiol.">
        <title>The Global Catalogue of Microorganisms (GCM) 10K type strain sequencing project: providing services to taxonomists for standard genome sequencing and annotation.</title>
        <authorList>
            <consortium name="The Broad Institute Genomics Platform"/>
            <consortium name="The Broad Institute Genome Sequencing Center for Infectious Disease"/>
            <person name="Wu L."/>
            <person name="Ma J."/>
        </authorList>
    </citation>
    <scope>NUCLEOTIDE SEQUENCE [LARGE SCALE GENOMIC DNA]</scope>
    <source>
        <strain evidence="5">JCM 16898</strain>
    </source>
</reference>
<dbReference type="Pfam" id="PF04185">
    <property type="entry name" value="Phosphoesterase"/>
    <property type="match status" value="1"/>
</dbReference>
<keyword evidence="2" id="KW-0843">Virulence</keyword>
<keyword evidence="3" id="KW-0732">Signal</keyword>
<sequence length="296" mass="30860">MPVHCGKRAGRAAALLLLAGCASAGPTPYPQAHPAPAATAPGSVPRPDHVVVAIFENEGETEVNGSTDAPYLTSLAGAGASLSDSHGIAHPSQPNYVALFSGSPQGVADDSCPQSLGARPNLARQLLDAGFRFAGYAESMPGDGFAGCSSADGAYCRKHNPVPDFSNVPSSANRAYQHFPADFSTLPTVSFVIPDLCHDMHDCPVSAGDGWAAKNLSGYARWAQAHNSLLIVTFDEDAGTPANRIPTILSGPMVRTTRSAQPIDHYSVLRTIEDMYGLAPLGEAASARPITGVWKR</sequence>
<feature type="signal peptide" evidence="3">
    <location>
        <begin position="1"/>
        <end position="24"/>
    </location>
</feature>
<dbReference type="PANTHER" id="PTHR31956:SF1">
    <property type="entry name" value="NON-SPECIFIC PHOSPHOLIPASE C1"/>
    <property type="match status" value="1"/>
</dbReference>
<dbReference type="InterPro" id="IPR007312">
    <property type="entry name" value="Phosphoesterase"/>
</dbReference>
<evidence type="ECO:0000313" key="5">
    <source>
        <dbReference type="Proteomes" id="UP001500689"/>
    </source>
</evidence>
<keyword evidence="5" id="KW-1185">Reference proteome</keyword>
<dbReference type="Proteomes" id="UP001500689">
    <property type="component" value="Unassembled WGS sequence"/>
</dbReference>
<dbReference type="PANTHER" id="PTHR31956">
    <property type="entry name" value="NON-SPECIFIC PHOSPHOLIPASE C4-RELATED"/>
    <property type="match status" value="1"/>
</dbReference>
<evidence type="ECO:0000313" key="4">
    <source>
        <dbReference type="EMBL" id="GAA3551040.1"/>
    </source>
</evidence>
<gene>
    <name evidence="4" type="ORF">GCM10022222_38250</name>
</gene>
<dbReference type="RefSeq" id="WP_344861582.1">
    <property type="nucleotide sequence ID" value="NZ_BAAAZN010000007.1"/>
</dbReference>
<keyword evidence="1" id="KW-0378">Hydrolase</keyword>
<feature type="chain" id="PRO_5046022409" evidence="3">
    <location>
        <begin position="25"/>
        <end position="296"/>
    </location>
</feature>
<evidence type="ECO:0000256" key="1">
    <source>
        <dbReference type="ARBA" id="ARBA00022801"/>
    </source>
</evidence>
<dbReference type="InterPro" id="IPR017850">
    <property type="entry name" value="Alkaline_phosphatase_core_sf"/>
</dbReference>
<comment type="caution">
    <text evidence="4">The sequence shown here is derived from an EMBL/GenBank/DDBJ whole genome shotgun (WGS) entry which is preliminary data.</text>
</comment>
<evidence type="ECO:0000256" key="3">
    <source>
        <dbReference type="SAM" id="SignalP"/>
    </source>
</evidence>
<evidence type="ECO:0000256" key="2">
    <source>
        <dbReference type="ARBA" id="ARBA00023026"/>
    </source>
</evidence>
<protein>
    <submittedName>
        <fullName evidence="4">Alkaline phosphatase family protein</fullName>
    </submittedName>
</protein>
<organism evidence="4 5">
    <name type="scientific">Amycolatopsis ultiminotia</name>
    <dbReference type="NCBI Taxonomy" id="543629"/>
    <lineage>
        <taxon>Bacteria</taxon>
        <taxon>Bacillati</taxon>
        <taxon>Actinomycetota</taxon>
        <taxon>Actinomycetes</taxon>
        <taxon>Pseudonocardiales</taxon>
        <taxon>Pseudonocardiaceae</taxon>
        <taxon>Amycolatopsis</taxon>
    </lineage>
</organism>
<name>A0ABP6WII0_9PSEU</name>
<accession>A0ABP6WII0</accession>